<keyword evidence="3" id="KW-1185">Reference proteome</keyword>
<comment type="caution">
    <text evidence="2">The sequence shown here is derived from an EMBL/GenBank/DDBJ whole genome shotgun (WGS) entry which is preliminary data.</text>
</comment>
<evidence type="ECO:0000256" key="1">
    <source>
        <dbReference type="SAM" id="MobiDB-lite"/>
    </source>
</evidence>
<protein>
    <submittedName>
        <fullName evidence="2">Uncharacterized protein</fullName>
    </submittedName>
</protein>
<accession>A0ABQ9USF7</accession>
<sequence>LRRALPTAEGQRAIQREASPPLAAEGFAAGLSAAGIPPPSLPFKSRLRRRCWRPVGATLGPCPVFTRPRLGHFPGPCPGGAPADLGARTPAPTRDGSEAGPLGCGLGDGDAPQLLR</sequence>
<gene>
    <name evidence="2" type="ORF">P7K49_021354</name>
</gene>
<feature type="non-terminal residue" evidence="2">
    <location>
        <position position="1"/>
    </location>
</feature>
<dbReference type="Proteomes" id="UP001266305">
    <property type="component" value="Unassembled WGS sequence"/>
</dbReference>
<feature type="region of interest" description="Disordered" evidence="1">
    <location>
        <begin position="76"/>
        <end position="116"/>
    </location>
</feature>
<evidence type="ECO:0000313" key="2">
    <source>
        <dbReference type="EMBL" id="KAK2100006.1"/>
    </source>
</evidence>
<organism evidence="2 3">
    <name type="scientific">Saguinus oedipus</name>
    <name type="common">Cotton-top tamarin</name>
    <name type="synonym">Oedipomidas oedipus</name>
    <dbReference type="NCBI Taxonomy" id="9490"/>
    <lineage>
        <taxon>Eukaryota</taxon>
        <taxon>Metazoa</taxon>
        <taxon>Chordata</taxon>
        <taxon>Craniata</taxon>
        <taxon>Vertebrata</taxon>
        <taxon>Euteleostomi</taxon>
        <taxon>Mammalia</taxon>
        <taxon>Eutheria</taxon>
        <taxon>Euarchontoglires</taxon>
        <taxon>Primates</taxon>
        <taxon>Haplorrhini</taxon>
        <taxon>Platyrrhini</taxon>
        <taxon>Cebidae</taxon>
        <taxon>Callitrichinae</taxon>
        <taxon>Saguinus</taxon>
    </lineage>
</organism>
<dbReference type="EMBL" id="JASSZA010000010">
    <property type="protein sequence ID" value="KAK2100006.1"/>
    <property type="molecule type" value="Genomic_DNA"/>
</dbReference>
<proteinExistence type="predicted"/>
<feature type="non-terminal residue" evidence="2">
    <location>
        <position position="116"/>
    </location>
</feature>
<reference evidence="2 3" key="1">
    <citation type="submission" date="2023-05" db="EMBL/GenBank/DDBJ databases">
        <title>B98-5 Cell Line De Novo Hybrid Assembly: An Optical Mapping Approach.</title>
        <authorList>
            <person name="Kananen K."/>
            <person name="Auerbach J.A."/>
            <person name="Kautto E."/>
            <person name="Blachly J.S."/>
        </authorList>
    </citation>
    <scope>NUCLEOTIDE SEQUENCE [LARGE SCALE GENOMIC DNA]</scope>
    <source>
        <strain evidence="2">B95-8</strain>
        <tissue evidence="2">Cell line</tissue>
    </source>
</reference>
<name>A0ABQ9USF7_SAGOE</name>
<evidence type="ECO:0000313" key="3">
    <source>
        <dbReference type="Proteomes" id="UP001266305"/>
    </source>
</evidence>